<evidence type="ECO:0008006" key="3">
    <source>
        <dbReference type="Google" id="ProtNLM"/>
    </source>
</evidence>
<proteinExistence type="predicted"/>
<dbReference type="AlphaFoldDB" id="A0A4R7K1P6"/>
<gene>
    <name evidence="1" type="ORF">CLV90_2957</name>
</gene>
<dbReference type="SUPFAM" id="SSF82185">
    <property type="entry name" value="Histone H3 K4-specific methyltransferase SET7/9 N-terminal domain"/>
    <property type="match status" value="1"/>
</dbReference>
<dbReference type="Proteomes" id="UP000294749">
    <property type="component" value="Unassembled WGS sequence"/>
</dbReference>
<dbReference type="EMBL" id="SOAY01000012">
    <property type="protein sequence ID" value="TDT43833.1"/>
    <property type="molecule type" value="Genomic_DNA"/>
</dbReference>
<evidence type="ECO:0000313" key="2">
    <source>
        <dbReference type="Proteomes" id="UP000294749"/>
    </source>
</evidence>
<dbReference type="PROSITE" id="PS51257">
    <property type="entry name" value="PROKAR_LIPOPROTEIN"/>
    <property type="match status" value="1"/>
</dbReference>
<accession>A0A4R7K1P6</accession>
<dbReference type="Gene3D" id="2.20.110.10">
    <property type="entry name" value="Histone H3 K4-specific methyltransferase SET7/9 N-terminal domain"/>
    <property type="match status" value="1"/>
</dbReference>
<protein>
    <recommendedName>
        <fullName evidence="3">MORN repeat protein</fullName>
    </recommendedName>
</protein>
<sequence>MNIKPKLIYTLLALIVFSCQEKEKIMSSYSLNKADGLYKLKEEPFTGKVLDTTNSGRVILTFNCIKGKLNGKYLEYYAENGNLKQKSTYENGNKTGPYLNLKKNGDTITYGNFLNYKKMVFGKNFTVMVIYNLQDYIKIICKMANGNIITTVVKLKLLESTKMVINQDWEQQIYQ</sequence>
<reference evidence="1 2" key="1">
    <citation type="submission" date="2019-03" db="EMBL/GenBank/DDBJ databases">
        <title>Genomic Encyclopedia of Archaeal and Bacterial Type Strains, Phase II (KMG-II): from individual species to whole genera.</title>
        <authorList>
            <person name="Goeker M."/>
        </authorList>
    </citation>
    <scope>NUCLEOTIDE SEQUENCE [LARGE SCALE GENOMIC DNA]</scope>
    <source>
        <strain evidence="1 2">DSM 25233</strain>
    </source>
</reference>
<keyword evidence="2" id="KW-1185">Reference proteome</keyword>
<evidence type="ECO:0000313" key="1">
    <source>
        <dbReference type="EMBL" id="TDT43833.1"/>
    </source>
</evidence>
<name>A0A4R7K1P6_9FLAO</name>
<organism evidence="1 2">
    <name type="scientific">Maribacter spongiicola</name>
    <dbReference type="NCBI Taxonomy" id="1206753"/>
    <lineage>
        <taxon>Bacteria</taxon>
        <taxon>Pseudomonadati</taxon>
        <taxon>Bacteroidota</taxon>
        <taxon>Flavobacteriia</taxon>
        <taxon>Flavobacteriales</taxon>
        <taxon>Flavobacteriaceae</taxon>
        <taxon>Maribacter</taxon>
    </lineage>
</organism>
<comment type="caution">
    <text evidence="1">The sequence shown here is derived from an EMBL/GenBank/DDBJ whole genome shotgun (WGS) entry which is preliminary data.</text>
</comment>